<evidence type="ECO:0000256" key="3">
    <source>
        <dbReference type="SAM" id="Phobius"/>
    </source>
</evidence>
<dbReference type="InterPro" id="IPR016186">
    <property type="entry name" value="C-type_lectin-like/link_sf"/>
</dbReference>
<evidence type="ECO:0000259" key="4">
    <source>
        <dbReference type="PROSITE" id="PS50041"/>
    </source>
</evidence>
<dbReference type="InterPro" id="IPR016187">
    <property type="entry name" value="CTDL_fold"/>
</dbReference>
<accession>A0A3B4TEQ6</accession>
<dbReference type="Gene3D" id="3.10.100.10">
    <property type="entry name" value="Mannose-Binding Protein A, subunit A"/>
    <property type="match status" value="1"/>
</dbReference>
<evidence type="ECO:0000256" key="1">
    <source>
        <dbReference type="ARBA" id="ARBA00023157"/>
    </source>
</evidence>
<dbReference type="PROSITE" id="PS00615">
    <property type="entry name" value="C_TYPE_LECTIN_1"/>
    <property type="match status" value="1"/>
</dbReference>
<dbReference type="InterPro" id="IPR018378">
    <property type="entry name" value="C-type_lectin_CS"/>
</dbReference>
<dbReference type="InterPro" id="IPR001304">
    <property type="entry name" value="C-type_lectin-like"/>
</dbReference>
<evidence type="ECO:0000313" key="5">
    <source>
        <dbReference type="Ensembl" id="ENSSDUP00000004500.1"/>
    </source>
</evidence>
<protein>
    <submittedName>
        <fullName evidence="5">CD209 antigen-like protein E</fullName>
    </submittedName>
</protein>
<feature type="domain" description="C-type lectin" evidence="4">
    <location>
        <begin position="151"/>
        <end position="298"/>
    </location>
</feature>
<feature type="transmembrane region" description="Helical" evidence="3">
    <location>
        <begin position="32"/>
        <end position="55"/>
    </location>
</feature>
<dbReference type="Proteomes" id="UP000261420">
    <property type="component" value="Unplaced"/>
</dbReference>
<reference evidence="5" key="1">
    <citation type="submission" date="2025-08" db="UniProtKB">
        <authorList>
            <consortium name="Ensembl"/>
        </authorList>
    </citation>
    <scope>IDENTIFICATION</scope>
</reference>
<reference evidence="5" key="2">
    <citation type="submission" date="2025-09" db="UniProtKB">
        <authorList>
            <consortium name="Ensembl"/>
        </authorList>
    </citation>
    <scope>IDENTIFICATION</scope>
</reference>
<keyword evidence="3" id="KW-1133">Transmembrane helix</keyword>
<sequence length="305" mass="35109">SADDRALYSNQEKQRVFMSVVRPESSMHFYRLVTVSLAVLAVILLAIDIGLGVYYSKLTGQYTITDINEEMTKLQAFYNSAVKSRDDAKKELAKEISEHLHTEWELEHQTKRNKGYEKDIDKIQEEISAMKAHIPMIAEGCRHCLPGWTYMNSACYYIATPETLSRRPWHQARQFCINQGGDLFSFISLYILLLSIKRDLFHCTGPNKINVAVNSLINNYHDSSRFISNNGYWIGLRDADEEGIWKWLNGRRMTEGYWNDGEPNNQDNEDCAATYPNNNPFKSWNDAPCSYSLKWICEMAPKSGS</sequence>
<dbReference type="Pfam" id="PF00059">
    <property type="entry name" value="Lectin_C"/>
    <property type="match status" value="1"/>
</dbReference>
<name>A0A3B4TEQ6_SERDU</name>
<evidence type="ECO:0000256" key="2">
    <source>
        <dbReference type="SAM" id="Coils"/>
    </source>
</evidence>
<dbReference type="AlphaFoldDB" id="A0A3B4TEQ6"/>
<feature type="coiled-coil region" evidence="2">
    <location>
        <begin position="106"/>
        <end position="133"/>
    </location>
</feature>
<keyword evidence="1" id="KW-1015">Disulfide bond</keyword>
<keyword evidence="3" id="KW-0472">Membrane</keyword>
<keyword evidence="6" id="KW-1185">Reference proteome</keyword>
<dbReference type="PANTHER" id="PTHR22803">
    <property type="entry name" value="MANNOSE, PHOSPHOLIPASE, LECTIN RECEPTOR RELATED"/>
    <property type="match status" value="1"/>
</dbReference>
<dbReference type="PROSITE" id="PS50041">
    <property type="entry name" value="C_TYPE_LECTIN_2"/>
    <property type="match status" value="1"/>
</dbReference>
<dbReference type="GeneTree" id="ENSGT01030000234575"/>
<dbReference type="InterPro" id="IPR050111">
    <property type="entry name" value="C-type_lectin/snaclec_domain"/>
</dbReference>
<dbReference type="Ensembl" id="ENSSDUT00000004596.1">
    <property type="protein sequence ID" value="ENSSDUP00000004500.1"/>
    <property type="gene ID" value="ENSSDUG00000003343.1"/>
</dbReference>
<keyword evidence="2" id="KW-0175">Coiled coil</keyword>
<dbReference type="STRING" id="41447.ENSSDUP00000004500"/>
<dbReference type="SMART" id="SM00034">
    <property type="entry name" value="CLECT"/>
    <property type="match status" value="1"/>
</dbReference>
<dbReference type="SUPFAM" id="SSF56436">
    <property type="entry name" value="C-type lectin-like"/>
    <property type="match status" value="1"/>
</dbReference>
<proteinExistence type="predicted"/>
<organism evidence="5 6">
    <name type="scientific">Seriola dumerili</name>
    <name type="common">Greater amberjack</name>
    <name type="synonym">Caranx dumerili</name>
    <dbReference type="NCBI Taxonomy" id="41447"/>
    <lineage>
        <taxon>Eukaryota</taxon>
        <taxon>Metazoa</taxon>
        <taxon>Chordata</taxon>
        <taxon>Craniata</taxon>
        <taxon>Vertebrata</taxon>
        <taxon>Euteleostomi</taxon>
        <taxon>Actinopterygii</taxon>
        <taxon>Neopterygii</taxon>
        <taxon>Teleostei</taxon>
        <taxon>Neoteleostei</taxon>
        <taxon>Acanthomorphata</taxon>
        <taxon>Carangaria</taxon>
        <taxon>Carangiformes</taxon>
        <taxon>Carangidae</taxon>
        <taxon>Seriola</taxon>
    </lineage>
</organism>
<keyword evidence="3" id="KW-0812">Transmembrane</keyword>
<evidence type="ECO:0000313" key="6">
    <source>
        <dbReference type="Proteomes" id="UP000261420"/>
    </source>
</evidence>
<dbReference type="OMA" id="EDCAAMY"/>